<name>A0A8S1J1S1_9CHLO</name>
<protein>
    <submittedName>
        <fullName evidence="1">Uncharacterized protein</fullName>
    </submittedName>
</protein>
<reference evidence="1" key="1">
    <citation type="submission" date="2020-12" db="EMBL/GenBank/DDBJ databases">
        <authorList>
            <person name="Iha C."/>
        </authorList>
    </citation>
    <scope>NUCLEOTIDE SEQUENCE</scope>
</reference>
<gene>
    <name evidence="1" type="ORF">OSTQU699_LOCUS5078</name>
</gene>
<dbReference type="EMBL" id="CAJHUC010001099">
    <property type="protein sequence ID" value="CAD7699719.1"/>
    <property type="molecule type" value="Genomic_DNA"/>
</dbReference>
<keyword evidence="2" id="KW-1185">Reference proteome</keyword>
<evidence type="ECO:0000313" key="2">
    <source>
        <dbReference type="Proteomes" id="UP000708148"/>
    </source>
</evidence>
<organism evidence="1 2">
    <name type="scientific">Ostreobium quekettii</name>
    <dbReference type="NCBI Taxonomy" id="121088"/>
    <lineage>
        <taxon>Eukaryota</taxon>
        <taxon>Viridiplantae</taxon>
        <taxon>Chlorophyta</taxon>
        <taxon>core chlorophytes</taxon>
        <taxon>Ulvophyceae</taxon>
        <taxon>TCBD clade</taxon>
        <taxon>Bryopsidales</taxon>
        <taxon>Ostreobineae</taxon>
        <taxon>Ostreobiaceae</taxon>
        <taxon>Ostreobium</taxon>
    </lineage>
</organism>
<dbReference type="Proteomes" id="UP000708148">
    <property type="component" value="Unassembled WGS sequence"/>
</dbReference>
<dbReference type="AlphaFoldDB" id="A0A8S1J1S1"/>
<accession>A0A8S1J1S1</accession>
<sequence>MQPGDLLSSADRPVAWCKVLWRPQSSYWSCGASNSPCPEVHLCALAIDGRHEERNRCPLHTVQSNTKSCVLSLPRQCNAWFDTLSVSNRALCARTRLANVRIYPEDAFEWASPLE</sequence>
<comment type="caution">
    <text evidence="1">The sequence shown here is derived from an EMBL/GenBank/DDBJ whole genome shotgun (WGS) entry which is preliminary data.</text>
</comment>
<proteinExistence type="predicted"/>
<evidence type="ECO:0000313" key="1">
    <source>
        <dbReference type="EMBL" id="CAD7699719.1"/>
    </source>
</evidence>